<accession>A0A4Q7ANS0</accession>
<organism evidence="1 2">
    <name type="scientific">Acinetobacter wuhouensis</name>
    <dbReference type="NCBI Taxonomy" id="1879050"/>
    <lineage>
        <taxon>Bacteria</taxon>
        <taxon>Pseudomonadati</taxon>
        <taxon>Pseudomonadota</taxon>
        <taxon>Gammaproteobacteria</taxon>
        <taxon>Moraxellales</taxon>
        <taxon>Moraxellaceae</taxon>
        <taxon>Acinetobacter</taxon>
    </lineage>
</organism>
<reference evidence="1 2" key="1">
    <citation type="submission" date="2019-02" db="EMBL/GenBank/DDBJ databases">
        <title>The Batch Genome Submission of Acinetobacter spp. strains.</title>
        <authorList>
            <person name="Qin J."/>
            <person name="Hu Y."/>
            <person name="Ye H."/>
            <person name="Wei L."/>
            <person name="Feng Y."/>
            <person name="Zong Z."/>
        </authorList>
    </citation>
    <scope>NUCLEOTIDE SEQUENCE [LARGE SCALE GENOMIC DNA]</scope>
    <source>
        <strain evidence="1 2">WCHAW060049</strain>
    </source>
</reference>
<gene>
    <name evidence="1" type="ORF">EXU28_02635</name>
</gene>
<evidence type="ECO:0000313" key="1">
    <source>
        <dbReference type="EMBL" id="RZG48688.1"/>
    </source>
</evidence>
<sequence>MLSFKAMEYRVKFLYNEKNVEESLFVEVNGLILNIFCSEYDYIFKPLEVYEVELEFQIFNEYQIAESNLQPQFRKIDQSFSYEMIGLLENGVVTVGDFKIFDEILLSDYSYLDGKNISWIVDRIDLSVS</sequence>
<proteinExistence type="predicted"/>
<keyword evidence="2" id="KW-1185">Reference proteome</keyword>
<name>A0A4Q7ANS0_9GAMM</name>
<dbReference type="AlphaFoldDB" id="A0A4Q7ANS0"/>
<protein>
    <submittedName>
        <fullName evidence="1">Uncharacterized protein</fullName>
    </submittedName>
</protein>
<dbReference type="EMBL" id="SGSQ01000003">
    <property type="protein sequence ID" value="RZG48688.1"/>
    <property type="molecule type" value="Genomic_DNA"/>
</dbReference>
<dbReference type="RefSeq" id="WP_130168108.1">
    <property type="nucleotide sequence ID" value="NZ_SGSQ01000003.1"/>
</dbReference>
<comment type="caution">
    <text evidence="1">The sequence shown here is derived from an EMBL/GenBank/DDBJ whole genome shotgun (WGS) entry which is preliminary data.</text>
</comment>
<dbReference type="Proteomes" id="UP000293863">
    <property type="component" value="Unassembled WGS sequence"/>
</dbReference>
<evidence type="ECO:0000313" key="2">
    <source>
        <dbReference type="Proteomes" id="UP000293863"/>
    </source>
</evidence>